<evidence type="ECO:0000313" key="3">
    <source>
        <dbReference type="EMBL" id="MDQ0424051.1"/>
    </source>
</evidence>
<proteinExistence type="predicted"/>
<dbReference type="InterPro" id="IPR000160">
    <property type="entry name" value="GGDEF_dom"/>
</dbReference>
<dbReference type="Gene3D" id="3.30.70.270">
    <property type="match status" value="1"/>
</dbReference>
<keyword evidence="1" id="KW-0472">Membrane</keyword>
<dbReference type="PANTHER" id="PTHR45138:SF9">
    <property type="entry name" value="DIGUANYLATE CYCLASE DGCM-RELATED"/>
    <property type="match status" value="1"/>
</dbReference>
<dbReference type="Pfam" id="PF00990">
    <property type="entry name" value="GGDEF"/>
    <property type="match status" value="1"/>
</dbReference>
<dbReference type="RefSeq" id="WP_070318388.1">
    <property type="nucleotide sequence ID" value="NZ_JAUSVM010000001.1"/>
</dbReference>
<organism evidence="3 4">
    <name type="scientific">Cellulomonas iranensis</name>
    <dbReference type="NCBI Taxonomy" id="76862"/>
    <lineage>
        <taxon>Bacteria</taxon>
        <taxon>Bacillati</taxon>
        <taxon>Actinomycetota</taxon>
        <taxon>Actinomycetes</taxon>
        <taxon>Micrococcales</taxon>
        <taxon>Cellulomonadaceae</taxon>
        <taxon>Cellulomonas</taxon>
    </lineage>
</organism>
<accession>A0ABU0GFC3</accession>
<name>A0ABU0GFC3_9CELL</name>
<keyword evidence="1" id="KW-0812">Transmembrane</keyword>
<dbReference type="CDD" id="cd01949">
    <property type="entry name" value="GGDEF"/>
    <property type="match status" value="1"/>
</dbReference>
<keyword evidence="4" id="KW-1185">Reference proteome</keyword>
<feature type="transmembrane region" description="Helical" evidence="1">
    <location>
        <begin position="71"/>
        <end position="87"/>
    </location>
</feature>
<comment type="caution">
    <text evidence="3">The sequence shown here is derived from an EMBL/GenBank/DDBJ whole genome shotgun (WGS) entry which is preliminary data.</text>
</comment>
<feature type="transmembrane region" description="Helical" evidence="1">
    <location>
        <begin position="93"/>
        <end position="112"/>
    </location>
</feature>
<sequence length="321" mass="33518">MGLVDESMPRLHGGRGLLAVMFGVMAVIVLVALGWSVNPQASVVPWVTVAALLAALSGLTLVLPDRRWTQPALLATGMVGLGVLVACCRTAEGMISVSLGLITAAQLAAFAFPARQAVPLVGFALAVTTVGMANAAAPFHPMSWLSVMVVTVASTSLLGYVTHWLRHHATTDDLTGALTRRTLFARVGVLLRHARRSGAPLALVSADVDDFKGVNDTRGHHAGDEVLASLVATWRSALRGSAAVIGRTGGDEFVVALPGYDEARATAWVERTRAVSPAPWSAGIAVATPDDSVPDLLRRADAALYATKHARAGAPREQHPA</sequence>
<reference evidence="3 4" key="1">
    <citation type="submission" date="2023-07" db="EMBL/GenBank/DDBJ databases">
        <title>Sequencing the genomes of 1000 actinobacteria strains.</title>
        <authorList>
            <person name="Klenk H.-P."/>
        </authorList>
    </citation>
    <scope>NUCLEOTIDE SEQUENCE [LARGE SCALE GENOMIC DNA]</scope>
    <source>
        <strain evidence="3 4">DSM 14785</strain>
    </source>
</reference>
<evidence type="ECO:0000313" key="4">
    <source>
        <dbReference type="Proteomes" id="UP001240250"/>
    </source>
</evidence>
<dbReference type="NCBIfam" id="TIGR00254">
    <property type="entry name" value="GGDEF"/>
    <property type="match status" value="1"/>
</dbReference>
<evidence type="ECO:0000256" key="1">
    <source>
        <dbReference type="SAM" id="Phobius"/>
    </source>
</evidence>
<protein>
    <submittedName>
        <fullName evidence="3">Diguanylate cyclase (GGDEF)-like protein</fullName>
    </submittedName>
</protein>
<dbReference type="PROSITE" id="PS50887">
    <property type="entry name" value="GGDEF"/>
    <property type="match status" value="1"/>
</dbReference>
<dbReference type="SUPFAM" id="SSF55073">
    <property type="entry name" value="Nucleotide cyclase"/>
    <property type="match status" value="1"/>
</dbReference>
<feature type="transmembrane region" description="Helical" evidence="1">
    <location>
        <begin position="117"/>
        <end position="137"/>
    </location>
</feature>
<dbReference type="InterPro" id="IPR043128">
    <property type="entry name" value="Rev_trsase/Diguanyl_cyclase"/>
</dbReference>
<dbReference type="Proteomes" id="UP001240250">
    <property type="component" value="Unassembled WGS sequence"/>
</dbReference>
<feature type="domain" description="GGDEF" evidence="2">
    <location>
        <begin position="199"/>
        <end position="321"/>
    </location>
</feature>
<feature type="transmembrane region" description="Helical" evidence="1">
    <location>
        <begin position="143"/>
        <end position="161"/>
    </location>
</feature>
<dbReference type="InterPro" id="IPR029787">
    <property type="entry name" value="Nucleotide_cyclase"/>
</dbReference>
<dbReference type="PANTHER" id="PTHR45138">
    <property type="entry name" value="REGULATORY COMPONENTS OF SENSORY TRANSDUCTION SYSTEM"/>
    <property type="match status" value="1"/>
</dbReference>
<dbReference type="SMART" id="SM00267">
    <property type="entry name" value="GGDEF"/>
    <property type="match status" value="1"/>
</dbReference>
<gene>
    <name evidence="3" type="ORF">JO380_000432</name>
</gene>
<feature type="transmembrane region" description="Helical" evidence="1">
    <location>
        <begin position="43"/>
        <end position="64"/>
    </location>
</feature>
<evidence type="ECO:0000259" key="2">
    <source>
        <dbReference type="PROSITE" id="PS50887"/>
    </source>
</evidence>
<dbReference type="InterPro" id="IPR050469">
    <property type="entry name" value="Diguanylate_Cyclase"/>
</dbReference>
<keyword evidence="1" id="KW-1133">Transmembrane helix</keyword>
<feature type="transmembrane region" description="Helical" evidence="1">
    <location>
        <begin position="16"/>
        <end position="37"/>
    </location>
</feature>
<dbReference type="EMBL" id="JAUSVM010000001">
    <property type="protein sequence ID" value="MDQ0424051.1"/>
    <property type="molecule type" value="Genomic_DNA"/>
</dbReference>